<evidence type="ECO:0000256" key="2">
    <source>
        <dbReference type="ARBA" id="ARBA00023125"/>
    </source>
</evidence>
<dbReference type="InterPro" id="IPR018060">
    <property type="entry name" value="HTH_AraC"/>
</dbReference>
<organism evidence="5 6">
    <name type="scientific">Flavobacterium ginsengiterrae</name>
    <dbReference type="NCBI Taxonomy" id="871695"/>
    <lineage>
        <taxon>Bacteria</taxon>
        <taxon>Pseudomonadati</taxon>
        <taxon>Bacteroidota</taxon>
        <taxon>Flavobacteriia</taxon>
        <taxon>Flavobacteriales</taxon>
        <taxon>Flavobacteriaceae</taxon>
        <taxon>Flavobacterium</taxon>
    </lineage>
</organism>
<dbReference type="PANTHER" id="PTHR43280:SF32">
    <property type="entry name" value="TRANSCRIPTIONAL REGULATORY PROTEIN"/>
    <property type="match status" value="1"/>
</dbReference>
<evidence type="ECO:0000256" key="3">
    <source>
        <dbReference type="ARBA" id="ARBA00023163"/>
    </source>
</evidence>
<accession>A0ABP7H0R0</accession>
<dbReference type="Proteomes" id="UP001500748">
    <property type="component" value="Unassembled WGS sequence"/>
</dbReference>
<keyword evidence="1" id="KW-0805">Transcription regulation</keyword>
<keyword evidence="2" id="KW-0238">DNA-binding</keyword>
<dbReference type="SMART" id="SM00342">
    <property type="entry name" value="HTH_ARAC"/>
    <property type="match status" value="1"/>
</dbReference>
<dbReference type="SUPFAM" id="SSF51215">
    <property type="entry name" value="Regulatory protein AraC"/>
    <property type="match status" value="1"/>
</dbReference>
<dbReference type="InterPro" id="IPR009057">
    <property type="entry name" value="Homeodomain-like_sf"/>
</dbReference>
<dbReference type="EMBL" id="BAABDU010000007">
    <property type="protein sequence ID" value="GAA3781190.1"/>
    <property type="molecule type" value="Genomic_DNA"/>
</dbReference>
<evidence type="ECO:0000259" key="4">
    <source>
        <dbReference type="PROSITE" id="PS01124"/>
    </source>
</evidence>
<dbReference type="SUPFAM" id="SSF46689">
    <property type="entry name" value="Homeodomain-like"/>
    <property type="match status" value="1"/>
</dbReference>
<dbReference type="PANTHER" id="PTHR43280">
    <property type="entry name" value="ARAC-FAMILY TRANSCRIPTIONAL REGULATOR"/>
    <property type="match status" value="1"/>
</dbReference>
<dbReference type="Gene3D" id="1.10.10.60">
    <property type="entry name" value="Homeodomain-like"/>
    <property type="match status" value="1"/>
</dbReference>
<gene>
    <name evidence="5" type="ORF">GCM10022423_42040</name>
</gene>
<protein>
    <submittedName>
        <fullName evidence="5">AraC family transcriptional regulator</fullName>
    </submittedName>
</protein>
<dbReference type="PROSITE" id="PS01124">
    <property type="entry name" value="HTH_ARAC_FAMILY_2"/>
    <property type="match status" value="1"/>
</dbReference>
<dbReference type="RefSeq" id="WP_345146717.1">
    <property type="nucleotide sequence ID" value="NZ_BAABDU010000007.1"/>
</dbReference>
<evidence type="ECO:0000313" key="6">
    <source>
        <dbReference type="Proteomes" id="UP001500748"/>
    </source>
</evidence>
<reference evidence="6" key="1">
    <citation type="journal article" date="2019" name="Int. J. Syst. Evol. Microbiol.">
        <title>The Global Catalogue of Microorganisms (GCM) 10K type strain sequencing project: providing services to taxonomists for standard genome sequencing and annotation.</title>
        <authorList>
            <consortium name="The Broad Institute Genomics Platform"/>
            <consortium name="The Broad Institute Genome Sequencing Center for Infectious Disease"/>
            <person name="Wu L."/>
            <person name="Ma J."/>
        </authorList>
    </citation>
    <scope>NUCLEOTIDE SEQUENCE [LARGE SCALE GENOMIC DNA]</scope>
    <source>
        <strain evidence="6">JCM 17337</strain>
    </source>
</reference>
<comment type="caution">
    <text evidence="5">The sequence shown here is derived from an EMBL/GenBank/DDBJ whole genome shotgun (WGS) entry which is preliminary data.</text>
</comment>
<dbReference type="Pfam" id="PF12833">
    <property type="entry name" value="HTH_18"/>
    <property type="match status" value="1"/>
</dbReference>
<sequence length="293" mass="34269">MKKSFQILNSYEYKNQFLPDVNKTVLYDNSKLQLYRIENYLKRIKIPVPPYRTTFNFLIFITKGYVIQQIEDENYKIECGEIINVKQGSITRTHELSQDAEGFYLIYENEIITSISLSTQDLMFFSSDPFIKIPQSSHSWMIKIFELLEEELHTESPLQETCNAVFTAILSKIIALTTHSPLTLAREMEITHRFRELLQKQYKEHKDVFFYAWQLNISGSYLNKCVKKATGKPPKQWIHEVCILQSKILLKDLGHDISDVANILDFQSLSHFSRIFKKITGQSPSAFCTEIKK</sequence>
<proteinExistence type="predicted"/>
<dbReference type="InterPro" id="IPR037923">
    <property type="entry name" value="HTH-like"/>
</dbReference>
<feature type="domain" description="HTH araC/xylS-type" evidence="4">
    <location>
        <begin position="192"/>
        <end position="290"/>
    </location>
</feature>
<evidence type="ECO:0000313" key="5">
    <source>
        <dbReference type="EMBL" id="GAA3781190.1"/>
    </source>
</evidence>
<keyword evidence="3" id="KW-0804">Transcription</keyword>
<keyword evidence="6" id="KW-1185">Reference proteome</keyword>
<name>A0ABP7H0R0_9FLAO</name>
<evidence type="ECO:0000256" key="1">
    <source>
        <dbReference type="ARBA" id="ARBA00023015"/>
    </source>
</evidence>